<dbReference type="HOGENOM" id="CLU_2507472_0_0_6"/>
<organism evidence="2 3">
    <name type="scientific">Enterobacter cloacae subsp. cloacae (strain ATCC 13047 / DSM 30054 / NBRC 13535 / NCTC 10005 / WDCM 00083 / NCDC 279-56)</name>
    <dbReference type="NCBI Taxonomy" id="716541"/>
    <lineage>
        <taxon>Bacteria</taxon>
        <taxon>Pseudomonadati</taxon>
        <taxon>Pseudomonadota</taxon>
        <taxon>Gammaproteobacteria</taxon>
        <taxon>Enterobacterales</taxon>
        <taxon>Enterobacteriaceae</taxon>
        <taxon>Enterobacter</taxon>
        <taxon>Enterobacter cloacae complex</taxon>
    </lineage>
</organism>
<proteinExistence type="predicted"/>
<name>A0A0H3CQY6_ENTCC</name>
<dbReference type="AlphaFoldDB" id="A0A0H3CQY6"/>
<dbReference type="EMBL" id="CP001918">
    <property type="protein sequence ID" value="ADF64000.1"/>
    <property type="molecule type" value="Genomic_DNA"/>
</dbReference>
<dbReference type="PATRIC" id="fig|716541.4.peg.4624"/>
<dbReference type="KEGG" id="enc:ECL_04471"/>
<accession>A0A0H3CQY6</accession>
<keyword evidence="3" id="KW-1185">Reference proteome</keyword>
<dbReference type="EnsemblBacteria" id="ADF64000">
    <property type="protein sequence ID" value="ADF64000"/>
    <property type="gene ID" value="ECL_04471"/>
</dbReference>
<evidence type="ECO:0000313" key="3">
    <source>
        <dbReference type="Proteomes" id="UP000002363"/>
    </source>
</evidence>
<keyword evidence="1" id="KW-1133">Transmembrane helix</keyword>
<gene>
    <name evidence="2" type="ordered locus">ECL_04471</name>
</gene>
<reference evidence="2 3" key="1">
    <citation type="journal article" date="2010" name="J. Bacteriol.">
        <title>Complete genome sequence of Enterobacter cloacae subsp. cloacae type strain ATCC 13047.</title>
        <authorList>
            <person name="Ren Y."/>
            <person name="Ren Y."/>
            <person name="Zhou Z."/>
            <person name="Guo X."/>
            <person name="Li Y."/>
            <person name="Feng L."/>
            <person name="Wang L."/>
        </authorList>
    </citation>
    <scope>NUCLEOTIDE SEQUENCE [LARGE SCALE GENOMIC DNA]</scope>
    <source>
        <strain evidence="3">ATCC 13047 / DSM 30054 / NBRC 13535 / NCTC 10005 / WDCM 00083 / NCDC 279-56</strain>
    </source>
</reference>
<feature type="transmembrane region" description="Helical" evidence="1">
    <location>
        <begin position="18"/>
        <end position="38"/>
    </location>
</feature>
<dbReference type="RefSeq" id="WP_013098839.1">
    <property type="nucleotide sequence ID" value="NC_014121.1"/>
</dbReference>
<keyword evidence="1" id="KW-0472">Membrane</keyword>
<evidence type="ECO:0000313" key="2">
    <source>
        <dbReference type="EMBL" id="ADF64000.1"/>
    </source>
</evidence>
<protein>
    <submittedName>
        <fullName evidence="2">Uncharacterized protein</fullName>
    </submittedName>
</protein>
<dbReference type="Proteomes" id="UP000002363">
    <property type="component" value="Chromosome"/>
</dbReference>
<evidence type="ECO:0000256" key="1">
    <source>
        <dbReference type="SAM" id="Phobius"/>
    </source>
</evidence>
<dbReference type="eggNOG" id="ENOG502ZTHV">
    <property type="taxonomic scope" value="Bacteria"/>
</dbReference>
<keyword evidence="1" id="KW-0812">Transmembrane</keyword>
<feature type="transmembrane region" description="Helical" evidence="1">
    <location>
        <begin position="58"/>
        <end position="80"/>
    </location>
</feature>
<dbReference type="STRING" id="716541.ECL_04471"/>
<sequence length="100" mass="11942">MFPEENIRRPKKPNFIRYLFLFNLLLLPLFMIVARLVWGQDFFSVSPNGALFWPGAVSHVLLLGGVWLFLDVLFMIWFYLTNKKTEEQRLCCYLFHGFLH</sequence>